<feature type="compositionally biased region" description="Acidic residues" evidence="1">
    <location>
        <begin position="68"/>
        <end position="88"/>
    </location>
</feature>
<evidence type="ECO:0000313" key="3">
    <source>
        <dbReference type="Proteomes" id="UP000789595"/>
    </source>
</evidence>
<dbReference type="Proteomes" id="UP000789595">
    <property type="component" value="Unassembled WGS sequence"/>
</dbReference>
<dbReference type="PRINTS" id="PR01217">
    <property type="entry name" value="PRICHEXTENSN"/>
</dbReference>
<organism evidence="2 3">
    <name type="scientific">Pelagomonas calceolata</name>
    <dbReference type="NCBI Taxonomy" id="35677"/>
    <lineage>
        <taxon>Eukaryota</taxon>
        <taxon>Sar</taxon>
        <taxon>Stramenopiles</taxon>
        <taxon>Ochrophyta</taxon>
        <taxon>Pelagophyceae</taxon>
        <taxon>Pelagomonadales</taxon>
        <taxon>Pelagomonadaceae</taxon>
        <taxon>Pelagomonas</taxon>
    </lineage>
</organism>
<feature type="compositionally biased region" description="Low complexity" evidence="1">
    <location>
        <begin position="693"/>
        <end position="708"/>
    </location>
</feature>
<feature type="compositionally biased region" description="Pro residues" evidence="1">
    <location>
        <begin position="679"/>
        <end position="692"/>
    </location>
</feature>
<feature type="region of interest" description="Disordered" evidence="1">
    <location>
        <begin position="436"/>
        <end position="495"/>
    </location>
</feature>
<comment type="caution">
    <text evidence="2">The sequence shown here is derived from an EMBL/GenBank/DDBJ whole genome shotgun (WGS) entry which is preliminary data.</text>
</comment>
<gene>
    <name evidence="2" type="ORF">PECAL_3P03800</name>
</gene>
<dbReference type="AlphaFoldDB" id="A0A8J2SME1"/>
<sequence length="708" mass="70774">MHRYGTRASKTTEGEGNMARTKPTDRRPPAARAAAAPKRARTITDTEDCAGEFDDGYGDDSSAAGDDAAAEPLEEEASDAEASDAEALDDPRALAAAKKKAEAAAKALEKRTKGCAVVVKCTMARGGNSWTLAPLDPPRTRSIPWTCVVLDEQSGVRSVRLEDLMKAADVAGDTLGLVAGATKKQLSLVRVRVVGRSADLVELDRKEGKVVWVATPATAVAAFVDETGLTSAGAVAAPTLAAALAPKPVAKTGEEKRAERKERTDWVLALSEASKDSERWAAADLPSIDPAAAFRIRELLEKDDARADVFEDLLERDVATDGFVLRPGAPLPTVDDLAALGIKGSATKKKKGVGGASHATDQMQGLATAIVKAQAQAQQQAPGGPPPFHAVAPPGYPPYGYAPPFGGAYGGYGYGPPLGYPPAHYAYAPPPPPHALPPGAGAAGTPPGAHGAAPGTPALTAATATPPPPPHAAAGAPPGGLSPYGGPHPHATPPHWTAGGYGYGAPPGYSPFAPPPGAFGGYPPQGSPWPPSPYPGAPPPYICAAPPRPPPPPTPATTTAAPAVAATDTAAGATTTPGGPPPATDGATAPAPARRTSLTGVASPTHNVAAAQPPAVGTEKPPLGAPAAGAENTAPPATPGGSGFWPAAPYSAATTPFAFPPQHYYGSSGHYAAGGALPAPAPPAAAPPPAPPTDADAAAAAEVAAADA</sequence>
<reference evidence="2" key="1">
    <citation type="submission" date="2021-11" db="EMBL/GenBank/DDBJ databases">
        <authorList>
            <consortium name="Genoscope - CEA"/>
            <person name="William W."/>
        </authorList>
    </citation>
    <scope>NUCLEOTIDE SEQUENCE</scope>
</reference>
<feature type="compositionally biased region" description="Acidic residues" evidence="1">
    <location>
        <begin position="45"/>
        <end position="58"/>
    </location>
</feature>
<evidence type="ECO:0000256" key="1">
    <source>
        <dbReference type="SAM" id="MobiDB-lite"/>
    </source>
</evidence>
<accession>A0A8J2SME1</accession>
<feature type="compositionally biased region" description="Polar residues" evidence="1">
    <location>
        <begin position="596"/>
        <end position="606"/>
    </location>
</feature>
<feature type="region of interest" description="Disordered" evidence="1">
    <location>
        <begin position="1"/>
        <end position="88"/>
    </location>
</feature>
<feature type="region of interest" description="Disordered" evidence="1">
    <location>
        <begin position="516"/>
        <end position="644"/>
    </location>
</feature>
<dbReference type="EMBL" id="CAKKNE010000003">
    <property type="protein sequence ID" value="CAH0370486.1"/>
    <property type="molecule type" value="Genomic_DNA"/>
</dbReference>
<feature type="compositionally biased region" description="Low complexity" evidence="1">
    <location>
        <begin position="437"/>
        <end position="464"/>
    </location>
</feature>
<protein>
    <submittedName>
        <fullName evidence="2">Uncharacterized protein</fullName>
    </submittedName>
</protein>
<keyword evidence="3" id="KW-1185">Reference proteome</keyword>
<feature type="compositionally biased region" description="Pro residues" evidence="1">
    <location>
        <begin position="525"/>
        <end position="555"/>
    </location>
</feature>
<feature type="compositionally biased region" description="Low complexity" evidence="1">
    <location>
        <begin position="556"/>
        <end position="577"/>
    </location>
</feature>
<name>A0A8J2SME1_9STRA</name>
<feature type="region of interest" description="Disordered" evidence="1">
    <location>
        <begin position="675"/>
        <end position="708"/>
    </location>
</feature>
<feature type="compositionally biased region" description="Low complexity" evidence="1">
    <location>
        <begin position="472"/>
        <end position="495"/>
    </location>
</feature>
<evidence type="ECO:0000313" key="2">
    <source>
        <dbReference type="EMBL" id="CAH0370486.1"/>
    </source>
</evidence>
<feature type="compositionally biased region" description="Low complexity" evidence="1">
    <location>
        <begin position="584"/>
        <end position="593"/>
    </location>
</feature>
<proteinExistence type="predicted"/>